<dbReference type="InterPro" id="IPR058520">
    <property type="entry name" value="DUF8207"/>
</dbReference>
<proteinExistence type="predicted"/>
<protein>
    <recommendedName>
        <fullName evidence="4">Phospholipase A2-like domain-containing protein</fullName>
    </recommendedName>
</protein>
<evidence type="ECO:0008006" key="4">
    <source>
        <dbReference type="Google" id="ProtNLM"/>
    </source>
</evidence>
<name>A0A8D9BFK2_9HEMI</name>
<dbReference type="Pfam" id="PF08398">
    <property type="entry name" value="Phospholip_A2_4"/>
    <property type="match status" value="1"/>
</dbReference>
<evidence type="ECO:0000259" key="2">
    <source>
        <dbReference type="Pfam" id="PF26634"/>
    </source>
</evidence>
<dbReference type="PANTHER" id="PTHR35374:SF1">
    <property type="entry name" value="PROTEIN KINASE DOMAIN-CONTAINING PROTEIN"/>
    <property type="match status" value="1"/>
</dbReference>
<dbReference type="EMBL" id="HBUF01063592">
    <property type="protein sequence ID" value="CAG6626830.1"/>
    <property type="molecule type" value="Transcribed_RNA"/>
</dbReference>
<feature type="domain" description="Phospholipase A2-like" evidence="1">
    <location>
        <begin position="349"/>
        <end position="411"/>
    </location>
</feature>
<dbReference type="AlphaFoldDB" id="A0A8D9BFK2"/>
<accession>A0A8D9BFK2</accession>
<dbReference type="EMBL" id="HBUF01625078">
    <property type="protein sequence ID" value="CAG6781912.1"/>
    <property type="molecule type" value="Transcribed_RNA"/>
</dbReference>
<dbReference type="InterPro" id="IPR013607">
    <property type="entry name" value="Phospholipase_A2-like"/>
</dbReference>
<evidence type="ECO:0000259" key="1">
    <source>
        <dbReference type="Pfam" id="PF08398"/>
    </source>
</evidence>
<organism evidence="3">
    <name type="scientific">Cacopsylla melanoneura</name>
    <dbReference type="NCBI Taxonomy" id="428564"/>
    <lineage>
        <taxon>Eukaryota</taxon>
        <taxon>Metazoa</taxon>
        <taxon>Ecdysozoa</taxon>
        <taxon>Arthropoda</taxon>
        <taxon>Hexapoda</taxon>
        <taxon>Insecta</taxon>
        <taxon>Pterygota</taxon>
        <taxon>Neoptera</taxon>
        <taxon>Paraneoptera</taxon>
        <taxon>Hemiptera</taxon>
        <taxon>Sternorrhyncha</taxon>
        <taxon>Psylloidea</taxon>
        <taxon>Psyllidae</taxon>
        <taxon>Psyllinae</taxon>
        <taxon>Cacopsylla</taxon>
    </lineage>
</organism>
<dbReference type="PANTHER" id="PTHR35374">
    <property type="entry name" value="CYCLIN-DEPENDENT KINASE 11A-LIKE"/>
    <property type="match status" value="1"/>
</dbReference>
<dbReference type="GO" id="GO:0005198">
    <property type="term" value="F:structural molecule activity"/>
    <property type="evidence" value="ECO:0007669"/>
    <property type="project" value="InterPro"/>
</dbReference>
<evidence type="ECO:0000313" key="3">
    <source>
        <dbReference type="EMBL" id="CAG6781912.1"/>
    </source>
</evidence>
<reference evidence="3" key="1">
    <citation type="submission" date="2021-05" db="EMBL/GenBank/DDBJ databases">
        <authorList>
            <person name="Alioto T."/>
            <person name="Alioto T."/>
            <person name="Gomez Garrido J."/>
        </authorList>
    </citation>
    <scope>NUCLEOTIDE SEQUENCE</scope>
</reference>
<sequence>MDIAKIRNNLKKEIAKARTGDGLKDYSNKELEDVAKLKKKLHQSFQVEQENVQRDEVIRESQFRPITEALKHVESAVRESSKKEEKALLPFKMITSSSNLNTSTSNLKLPTPVKQIAERSKVTTLGQIASYYLPKVKDSTFGIYHDSKTNKYMIGKEPIEIVGNDIIINNEIIKGTQGIWRLLTYAEYLPMIDRYYDSNDLDIYKRILISTESIFHNNDRATNRVKSSRSEKYMKIVSKVWSEYKEGRGLKKTGRGLKKYSDSPIEYKYITNFDELLKRLSFINSEEKAGNNNFHNEKIGVLHFILREIEHELDKPNGTELLITLLNNLPKRGSGLVNDILNSKFLPELHFPGGYNYLGPFTKLDNKLKNNIEPKNKLDAAAREHDIFYHKHKDTESRHKADHKLEHEAWEIYKDPNTPIPEKVASYITTNVMKVKRSLGMGLI</sequence>
<dbReference type="Pfam" id="PF26634">
    <property type="entry name" value="DUF8207"/>
    <property type="match status" value="1"/>
</dbReference>
<feature type="domain" description="DUF8207" evidence="2">
    <location>
        <begin position="138"/>
        <end position="241"/>
    </location>
</feature>